<dbReference type="Proteomes" id="UP000016462">
    <property type="component" value="Unassembled WGS sequence"/>
</dbReference>
<dbReference type="PANTHER" id="PTHR23028:SF53">
    <property type="entry name" value="ACYL_TRANSF_3 DOMAIN-CONTAINING PROTEIN"/>
    <property type="match status" value="1"/>
</dbReference>
<feature type="transmembrane region" description="Helical" evidence="1">
    <location>
        <begin position="145"/>
        <end position="163"/>
    </location>
</feature>
<feature type="domain" description="SGNH" evidence="3">
    <location>
        <begin position="438"/>
        <end position="667"/>
    </location>
</feature>
<reference evidence="4 5" key="1">
    <citation type="journal article" date="2013" name="Genome Announc.">
        <title>First draft genome sequence from a member of the genus agrococcus, isolated from modern microbialites.</title>
        <authorList>
            <person name="White R.A.III."/>
            <person name="Grassa C.J."/>
            <person name="Suttle C.A."/>
        </authorList>
    </citation>
    <scope>NUCLEOTIDE SEQUENCE [LARGE SCALE GENOMIC DNA]</scope>
    <source>
        <strain evidence="4 5">RW1</strain>
    </source>
</reference>
<gene>
    <name evidence="4" type="ORF">L332_10670</name>
</gene>
<feature type="transmembrane region" description="Helical" evidence="1">
    <location>
        <begin position="170"/>
        <end position="189"/>
    </location>
</feature>
<keyword evidence="1" id="KW-0472">Membrane</keyword>
<feature type="domain" description="Acyltransferase 3" evidence="2">
    <location>
        <begin position="10"/>
        <end position="339"/>
    </location>
</feature>
<dbReference type="InterPro" id="IPR043968">
    <property type="entry name" value="SGNH"/>
</dbReference>
<keyword evidence="5" id="KW-1185">Reference proteome</keyword>
<comment type="caution">
    <text evidence="4">The sequence shown here is derived from an EMBL/GenBank/DDBJ whole genome shotgun (WGS) entry which is preliminary data.</text>
</comment>
<dbReference type="OrthoDB" id="3404679at2"/>
<keyword evidence="1" id="KW-1133">Transmembrane helix</keyword>
<feature type="transmembrane region" description="Helical" evidence="1">
    <location>
        <begin position="362"/>
        <end position="383"/>
    </location>
</feature>
<feature type="transmembrane region" description="Helical" evidence="1">
    <location>
        <begin position="258"/>
        <end position="276"/>
    </location>
</feature>
<name>U1LR02_9MICO</name>
<feature type="transmembrane region" description="Helical" evidence="1">
    <location>
        <begin position="285"/>
        <end position="303"/>
    </location>
</feature>
<dbReference type="AlphaFoldDB" id="U1LR02"/>
<dbReference type="GO" id="GO:0009103">
    <property type="term" value="P:lipopolysaccharide biosynthetic process"/>
    <property type="evidence" value="ECO:0007669"/>
    <property type="project" value="TreeGrafter"/>
</dbReference>
<evidence type="ECO:0000256" key="1">
    <source>
        <dbReference type="SAM" id="Phobius"/>
    </source>
</evidence>
<evidence type="ECO:0000313" key="5">
    <source>
        <dbReference type="Proteomes" id="UP000016462"/>
    </source>
</evidence>
<organism evidence="4 5">
    <name type="scientific">Agrococcus pavilionensis RW1</name>
    <dbReference type="NCBI Taxonomy" id="1330458"/>
    <lineage>
        <taxon>Bacteria</taxon>
        <taxon>Bacillati</taxon>
        <taxon>Actinomycetota</taxon>
        <taxon>Actinomycetes</taxon>
        <taxon>Micrococcales</taxon>
        <taxon>Microbacteriaceae</taxon>
        <taxon>Agrococcus</taxon>
    </lineage>
</organism>
<dbReference type="InterPro" id="IPR002656">
    <property type="entry name" value="Acyl_transf_3_dom"/>
</dbReference>
<feature type="transmembrane region" description="Helical" evidence="1">
    <location>
        <begin position="36"/>
        <end position="54"/>
    </location>
</feature>
<accession>U1LR02</accession>
<evidence type="ECO:0000313" key="4">
    <source>
        <dbReference type="EMBL" id="ERG64904.1"/>
    </source>
</evidence>
<dbReference type="GO" id="GO:0016020">
    <property type="term" value="C:membrane"/>
    <property type="evidence" value="ECO:0007669"/>
    <property type="project" value="TreeGrafter"/>
</dbReference>
<keyword evidence="1" id="KW-0812">Transmembrane</keyword>
<feature type="transmembrane region" description="Helical" evidence="1">
    <location>
        <begin position="323"/>
        <end position="341"/>
    </location>
</feature>
<evidence type="ECO:0000259" key="3">
    <source>
        <dbReference type="Pfam" id="PF19040"/>
    </source>
</evidence>
<dbReference type="Pfam" id="PF19040">
    <property type="entry name" value="SGNH"/>
    <property type="match status" value="1"/>
</dbReference>
<feature type="transmembrane region" description="Helical" evidence="1">
    <location>
        <begin position="75"/>
        <end position="99"/>
    </location>
</feature>
<sequence length="702" mass="73452">MTAPTTPRRHDLQGLRALASLLVATSHIWFGNVSGGVDVFFAIGGFLLASSLIGEIERSGRVGIIAALWRQAKRLFPMAGIVLVVAGSIALIASGPLLLNRVAHDISAAATYRMNERLASTATDYLGAGLAKSEFQHFWAMSVQGQWTALCIVLIGLLAVALGDGAARRARSIAGALLGVAAVASFAYANQQIAIDPVPAYYDTLARSWELALGGFAALVLTRIPLAPLARAIMAVVGIALVLTAGMLPQHFAQPGAVTLWPVTGALLVLLAGHGADSVPVGRLLSWRPLVWLGGISYGLYLWHWPVLKGLVALDPSQGDGVGLLPGALVLALSIALAWGSTRLIALASRPRPRESRSVPRLVPLLPAVATAAAVAIAIAPGIQERAIAAQAAAAPQPESPAQLQEWVAQSVSKPTAPMRGAVSGEAGQSSEWLVDECSTVDELELDACRYPAPPATHGREAWLVGDSQAVALAPGVRAALAGHADVQLLGREMCPFSSAPVVARELGDEAAACEAHIALVLELAAERRPDLVVITYGAWWVGDGYRHLGVDVGRRLAEGTLDLMRQLDALGVRSVWLDSAPPFAEMQECLDAVATDDDLTTCIAPLGDEELRRHERMVETIAAGGGDLVDTLGWYCDVERLACPLIAGGVYTWADPHHISAPGAVQRVALLEDALLPRVRATQEGATGLPESTVPGSASGG</sequence>
<feature type="transmembrane region" description="Helical" evidence="1">
    <location>
        <begin position="12"/>
        <end position="30"/>
    </location>
</feature>
<evidence type="ECO:0008006" key="6">
    <source>
        <dbReference type="Google" id="ProtNLM"/>
    </source>
</evidence>
<feature type="transmembrane region" description="Helical" evidence="1">
    <location>
        <begin position="209"/>
        <end position="226"/>
    </location>
</feature>
<evidence type="ECO:0000259" key="2">
    <source>
        <dbReference type="Pfam" id="PF01757"/>
    </source>
</evidence>
<dbReference type="RefSeq" id="WP_021009924.1">
    <property type="nucleotide sequence ID" value="NZ_ASHR01000014.1"/>
</dbReference>
<dbReference type="EMBL" id="ASHR01000014">
    <property type="protein sequence ID" value="ERG64904.1"/>
    <property type="molecule type" value="Genomic_DNA"/>
</dbReference>
<proteinExistence type="predicted"/>
<dbReference type="GO" id="GO:0016747">
    <property type="term" value="F:acyltransferase activity, transferring groups other than amino-acyl groups"/>
    <property type="evidence" value="ECO:0007669"/>
    <property type="project" value="InterPro"/>
</dbReference>
<dbReference type="PANTHER" id="PTHR23028">
    <property type="entry name" value="ACETYLTRANSFERASE"/>
    <property type="match status" value="1"/>
</dbReference>
<feature type="transmembrane region" description="Helical" evidence="1">
    <location>
        <begin position="233"/>
        <end position="252"/>
    </location>
</feature>
<dbReference type="InterPro" id="IPR050879">
    <property type="entry name" value="Acyltransferase_3"/>
</dbReference>
<dbReference type="Pfam" id="PF01757">
    <property type="entry name" value="Acyl_transf_3"/>
    <property type="match status" value="1"/>
</dbReference>
<protein>
    <recommendedName>
        <fullName evidence="6">Acyltransferase 3 domain-containing protein</fullName>
    </recommendedName>
</protein>